<dbReference type="SUPFAM" id="SSF56112">
    <property type="entry name" value="Protein kinase-like (PK-like)"/>
    <property type="match status" value="1"/>
</dbReference>
<dbReference type="AlphaFoldDB" id="A0A0F6VZL8"/>
<keyword evidence="4 7" id="KW-0547">Nucleotide-binding</keyword>
<name>A0A0F6VZL8_9BACT</name>
<dbReference type="SMART" id="SM00220">
    <property type="entry name" value="S_TKc"/>
    <property type="match status" value="1"/>
</dbReference>
<dbReference type="PANTHER" id="PTHR43671">
    <property type="entry name" value="SERINE/THREONINE-PROTEIN KINASE NEK"/>
    <property type="match status" value="1"/>
</dbReference>
<keyword evidence="10" id="KW-1185">Reference proteome</keyword>
<comment type="similarity">
    <text evidence="1">Belongs to the protein kinase superfamily. NEK Ser/Thr protein kinase family. NIMA subfamily.</text>
</comment>
<dbReference type="InterPro" id="IPR017441">
    <property type="entry name" value="Protein_kinase_ATP_BS"/>
</dbReference>
<keyword evidence="9" id="KW-0723">Serine/threonine-protein kinase</keyword>
<organism evidence="9 10">
    <name type="scientific">Sandaracinus amylolyticus</name>
    <dbReference type="NCBI Taxonomy" id="927083"/>
    <lineage>
        <taxon>Bacteria</taxon>
        <taxon>Pseudomonadati</taxon>
        <taxon>Myxococcota</taxon>
        <taxon>Polyangia</taxon>
        <taxon>Polyangiales</taxon>
        <taxon>Sandaracinaceae</taxon>
        <taxon>Sandaracinus</taxon>
    </lineage>
</organism>
<dbReference type="InterPro" id="IPR027417">
    <property type="entry name" value="P-loop_NTPase"/>
</dbReference>
<evidence type="ECO:0000259" key="8">
    <source>
        <dbReference type="PROSITE" id="PS50011"/>
    </source>
</evidence>
<protein>
    <recommendedName>
        <fullName evidence="2">non-specific serine/threonine protein kinase</fullName>
        <ecNumber evidence="2">2.7.11.1</ecNumber>
    </recommendedName>
</protein>
<keyword evidence="5 9" id="KW-0418">Kinase</keyword>
<dbReference type="STRING" id="927083.DB32_000676"/>
<dbReference type="InterPro" id="IPR050660">
    <property type="entry name" value="NEK_Ser/Thr_kinase"/>
</dbReference>
<feature type="domain" description="Protein kinase" evidence="8">
    <location>
        <begin position="22"/>
        <end position="277"/>
    </location>
</feature>
<dbReference type="SUPFAM" id="SSF52540">
    <property type="entry name" value="P-loop containing nucleoside triphosphate hydrolases"/>
    <property type="match status" value="1"/>
</dbReference>
<dbReference type="Pfam" id="PF13191">
    <property type="entry name" value="AAA_16"/>
    <property type="match status" value="1"/>
</dbReference>
<evidence type="ECO:0000256" key="3">
    <source>
        <dbReference type="ARBA" id="ARBA00022679"/>
    </source>
</evidence>
<dbReference type="PROSITE" id="PS00107">
    <property type="entry name" value="PROTEIN_KINASE_ATP"/>
    <property type="match status" value="1"/>
</dbReference>
<accession>A0A0F6VZL8</accession>
<proteinExistence type="inferred from homology"/>
<evidence type="ECO:0000256" key="1">
    <source>
        <dbReference type="ARBA" id="ARBA00010886"/>
    </source>
</evidence>
<dbReference type="OrthoDB" id="5476445at2"/>
<dbReference type="RefSeq" id="WP_053230976.1">
    <property type="nucleotide sequence ID" value="NZ_CP011125.1"/>
</dbReference>
<evidence type="ECO:0000256" key="2">
    <source>
        <dbReference type="ARBA" id="ARBA00012513"/>
    </source>
</evidence>
<feature type="binding site" evidence="7">
    <location>
        <position position="51"/>
    </location>
    <ligand>
        <name>ATP</name>
        <dbReference type="ChEBI" id="CHEBI:30616"/>
    </ligand>
</feature>
<dbReference type="InterPro" id="IPR011009">
    <property type="entry name" value="Kinase-like_dom_sf"/>
</dbReference>
<evidence type="ECO:0000256" key="4">
    <source>
        <dbReference type="ARBA" id="ARBA00022741"/>
    </source>
</evidence>
<evidence type="ECO:0000313" key="9">
    <source>
        <dbReference type="EMBL" id="AKF03527.1"/>
    </source>
</evidence>
<dbReference type="PANTHER" id="PTHR43671:SF13">
    <property type="entry name" value="SERINE_THREONINE-PROTEIN KINASE NEK2"/>
    <property type="match status" value="1"/>
</dbReference>
<dbReference type="InterPro" id="IPR000719">
    <property type="entry name" value="Prot_kinase_dom"/>
</dbReference>
<dbReference type="Pfam" id="PF00069">
    <property type="entry name" value="Pkinase"/>
    <property type="match status" value="1"/>
</dbReference>
<dbReference type="GO" id="GO:0005524">
    <property type="term" value="F:ATP binding"/>
    <property type="evidence" value="ECO:0007669"/>
    <property type="project" value="UniProtKB-UniRule"/>
</dbReference>
<keyword evidence="3" id="KW-0808">Transferase</keyword>
<reference evidence="9 10" key="1">
    <citation type="submission" date="2015-03" db="EMBL/GenBank/DDBJ databases">
        <title>Genome assembly of Sandaracinus amylolyticus DSM 53668.</title>
        <authorList>
            <person name="Sharma G."/>
            <person name="Subramanian S."/>
        </authorList>
    </citation>
    <scope>NUCLEOTIDE SEQUENCE [LARGE SCALE GENOMIC DNA]</scope>
    <source>
        <strain evidence="9 10">DSM 53668</strain>
    </source>
</reference>
<keyword evidence="6 7" id="KW-0067">ATP-binding</keyword>
<dbReference type="CDD" id="cd14014">
    <property type="entry name" value="STKc_PknB_like"/>
    <property type="match status" value="1"/>
</dbReference>
<dbReference type="PROSITE" id="PS50011">
    <property type="entry name" value="PROTEIN_KINASE_DOM"/>
    <property type="match status" value="1"/>
</dbReference>
<evidence type="ECO:0000256" key="6">
    <source>
        <dbReference type="ARBA" id="ARBA00022840"/>
    </source>
</evidence>
<evidence type="ECO:0000313" key="10">
    <source>
        <dbReference type="Proteomes" id="UP000034883"/>
    </source>
</evidence>
<sequence>MQRDGASIAHVLRSVTGADGRFEIEQKLGAGAYASVFRAFDRAQRTRVALKVPHELDAHALLALKDEFRTLASVSHPNVVAFHELFVRDGACFFTMQLVRGVDVLTHVERHGRESAREVLAGLTAGLAALHESGIVHRDLKPSNAWVDARGTPVLLDFGLALADASLAARAAPAGTPAYVAPELMRGRAPSPKSDLYALGVLGFEMLTGRRPFEGHATAILASKLMQRAPGVREVAPHVDAELASAIDALLDPDPETRPDARELTARLAQRVAQPSLAVARTFVGRAGLASELAAALARADRGTPVVRFLRGPAGIGKSTLLDRVLARVDAATTLVLRGRCSEHETVPYATLDAVLDALARRLASDDALRDELHDLGDVIALVEAFPVFRSVLDAADAPASRQAPLDPSERRRRIGAALASLLRQIAARRTVVIAIDDLQWADEDGARLLHDALTALGAARVCVIAAHRDEARGPALAHLASLDVATIDVPPLDAIEAAALADALGIDPSRHAREVARSGGSPFLLEALALAGGDDDATDPDQLARAALRRRIATLDPGARAMVETLCIAGHPLSPELVAAAAGTRADVGVLRALTTSRLARSRPGADGASEIEPYHDRVREIVADELEASRRREVHRALARVLEARPGIDPVWICRHLEGAGELERAASFAESGAHRAAQALAFARAAELYRFAIAHRAEDDDHTRTLRVALGDALAHAGRGRDAASAYLDAERGERDPDRRLDLRRRAAEQLLRSGFFAEGTALLDEVLALSGVVVRRSPMHAIATLIANRVRILRHGLAPSAERTPDPAELRRIDACMSGAVGLSVVDSIRSADLMSEALHRTLAIGDRRRLAATLSWHVAFLANEAGPAEAHTRAVLAHARALTEAHGDAYARGCFEAASALTEFHLGHNARARAHCERAEAIFARETIGTAKEIATAQTFANATLAIEGRLDALAHRLAEHERVAEQRGERYALTNHRQGLMILRWLAADDPRRAHADLDAAMDGFGARGFVVQSWFDLWGRVAVALYEGRARDARALYARTRGRLVRSLLARTQWTRAHMLVMDATTSIAIGSPPRLAWARLVIAQLARESRPWTGALASMLSACVAAKQDHERALARLGDTIDALDRAELGLWSAAARIALAPHDARHRAAAREWAERERVRAPARLASMLLPGVRIS</sequence>
<gene>
    <name evidence="9" type="ORF">DB32_000676</name>
</gene>
<dbReference type="Gene3D" id="3.40.50.300">
    <property type="entry name" value="P-loop containing nucleotide triphosphate hydrolases"/>
    <property type="match status" value="1"/>
</dbReference>
<evidence type="ECO:0000256" key="5">
    <source>
        <dbReference type="ARBA" id="ARBA00022777"/>
    </source>
</evidence>
<dbReference type="GO" id="GO:0004674">
    <property type="term" value="F:protein serine/threonine kinase activity"/>
    <property type="evidence" value="ECO:0007669"/>
    <property type="project" value="UniProtKB-KW"/>
</dbReference>
<dbReference type="KEGG" id="samy:DB32_000676"/>
<dbReference type="InterPro" id="IPR041664">
    <property type="entry name" value="AAA_16"/>
</dbReference>
<evidence type="ECO:0000256" key="7">
    <source>
        <dbReference type="PROSITE-ProRule" id="PRU10141"/>
    </source>
</evidence>
<dbReference type="Gene3D" id="1.10.510.10">
    <property type="entry name" value="Transferase(Phosphotransferase) domain 1"/>
    <property type="match status" value="1"/>
</dbReference>
<dbReference type="EC" id="2.7.11.1" evidence="2"/>
<dbReference type="EMBL" id="CP011125">
    <property type="protein sequence ID" value="AKF03527.1"/>
    <property type="molecule type" value="Genomic_DNA"/>
</dbReference>
<dbReference type="Proteomes" id="UP000034883">
    <property type="component" value="Chromosome"/>
</dbReference>